<dbReference type="EMBL" id="CP147920">
    <property type="protein sequence ID" value="XAU15194.1"/>
    <property type="molecule type" value="Genomic_DNA"/>
</dbReference>
<keyword evidence="12" id="KW-1185">Reference proteome</keyword>
<sequence>MTWIIDKQFDFCYGHRVWSQSLETEYSLDDCLMCRHLHGHQGRIKIFLAAETLQNGMVTDFKHLNWFKQWLDATLDHKFIIDRNDPLFPDMMSHYCADGKMDDTRFFRHDEGYWTPRLEVVDGEIGAIREKYEGMVIVDFVPTSEQLTAWMLEIVQKKMAPLGIRVNSVEFWETPKSHCEIKA</sequence>
<dbReference type="InterPro" id="IPR007115">
    <property type="entry name" value="6-PTP_synth/QueD"/>
</dbReference>
<evidence type="ECO:0000256" key="9">
    <source>
        <dbReference type="ARBA" id="ARBA00031449"/>
    </source>
</evidence>
<reference evidence="11 12" key="1">
    <citation type="submission" date="2024-03" db="EMBL/GenBank/DDBJ databases">
        <title>Sulfurimonas sp. HSL3-1.</title>
        <authorList>
            <person name="Wang S."/>
        </authorList>
    </citation>
    <scope>NUCLEOTIDE SEQUENCE [LARGE SCALE GENOMIC DNA]</scope>
    <source>
        <strain evidence="11 12">HSL3-1</strain>
    </source>
</reference>
<dbReference type="RefSeq" id="WP_345970272.1">
    <property type="nucleotide sequence ID" value="NZ_CP147920.1"/>
</dbReference>
<evidence type="ECO:0000256" key="7">
    <source>
        <dbReference type="ARBA" id="ARBA00022833"/>
    </source>
</evidence>
<dbReference type="PANTHER" id="PTHR12589:SF7">
    <property type="entry name" value="6-PYRUVOYL TETRAHYDROBIOPTERIN SYNTHASE"/>
    <property type="match status" value="1"/>
</dbReference>
<comment type="cofactor">
    <cofactor evidence="1">
        <name>Zn(2+)</name>
        <dbReference type="ChEBI" id="CHEBI:29105"/>
    </cofactor>
</comment>
<evidence type="ECO:0000256" key="1">
    <source>
        <dbReference type="ARBA" id="ARBA00001947"/>
    </source>
</evidence>
<name>A0ABZ3HC58_9BACT</name>
<dbReference type="SUPFAM" id="SSF55620">
    <property type="entry name" value="Tetrahydrobiopterin biosynthesis enzymes-like"/>
    <property type="match status" value="1"/>
</dbReference>
<evidence type="ECO:0000313" key="12">
    <source>
        <dbReference type="Proteomes" id="UP001447842"/>
    </source>
</evidence>
<evidence type="ECO:0000256" key="4">
    <source>
        <dbReference type="ARBA" id="ARBA00012982"/>
    </source>
</evidence>
<comment type="pathway">
    <text evidence="2">Purine metabolism; 7-cyano-7-deazaguanine biosynthesis.</text>
</comment>
<dbReference type="InterPro" id="IPR038418">
    <property type="entry name" value="6-PTP_synth/QueD_sf"/>
</dbReference>
<evidence type="ECO:0000256" key="3">
    <source>
        <dbReference type="ARBA" id="ARBA00008900"/>
    </source>
</evidence>
<evidence type="ECO:0000313" key="11">
    <source>
        <dbReference type="EMBL" id="XAU15194.1"/>
    </source>
</evidence>
<dbReference type="EC" id="4.1.2.50" evidence="4"/>
<evidence type="ECO:0000256" key="5">
    <source>
        <dbReference type="ARBA" id="ARBA00018141"/>
    </source>
</evidence>
<protein>
    <recommendedName>
        <fullName evidence="5">6-carboxy-5,6,7,8-tetrahydropterin synthase</fullName>
        <ecNumber evidence="4">4.1.2.50</ecNumber>
    </recommendedName>
    <alternativeName>
        <fullName evidence="9">Queuosine biosynthesis protein QueD</fullName>
    </alternativeName>
</protein>
<proteinExistence type="inferred from homology"/>
<dbReference type="Pfam" id="PF01242">
    <property type="entry name" value="PTPS"/>
    <property type="match status" value="1"/>
</dbReference>
<dbReference type="GO" id="GO:0070497">
    <property type="term" value="F:6-carboxytetrahydropterin synthase activity"/>
    <property type="evidence" value="ECO:0007669"/>
    <property type="project" value="UniProtKB-EC"/>
</dbReference>
<evidence type="ECO:0000256" key="2">
    <source>
        <dbReference type="ARBA" id="ARBA00005061"/>
    </source>
</evidence>
<gene>
    <name evidence="11" type="ORF">WCY31_00480</name>
</gene>
<dbReference type="Gene3D" id="3.30.479.10">
    <property type="entry name" value="6-pyruvoyl tetrahydropterin synthase/QueD"/>
    <property type="match status" value="1"/>
</dbReference>
<dbReference type="Proteomes" id="UP001447842">
    <property type="component" value="Chromosome"/>
</dbReference>
<evidence type="ECO:0000256" key="10">
    <source>
        <dbReference type="ARBA" id="ARBA00048807"/>
    </source>
</evidence>
<evidence type="ECO:0000256" key="8">
    <source>
        <dbReference type="ARBA" id="ARBA00023239"/>
    </source>
</evidence>
<accession>A0ABZ3HC58</accession>
<keyword evidence="7" id="KW-0862">Zinc</keyword>
<keyword evidence="8 11" id="KW-0456">Lyase</keyword>
<evidence type="ECO:0000256" key="6">
    <source>
        <dbReference type="ARBA" id="ARBA00022723"/>
    </source>
</evidence>
<dbReference type="PANTHER" id="PTHR12589">
    <property type="entry name" value="PYRUVOYL TETRAHYDROBIOPTERIN SYNTHASE"/>
    <property type="match status" value="1"/>
</dbReference>
<comment type="catalytic activity">
    <reaction evidence="10">
        <text>7,8-dihydroneopterin 3'-triphosphate + H2O = 6-carboxy-5,6,7,8-tetrahydropterin + triphosphate + acetaldehyde + 2 H(+)</text>
        <dbReference type="Rhea" id="RHEA:27966"/>
        <dbReference type="ChEBI" id="CHEBI:15343"/>
        <dbReference type="ChEBI" id="CHEBI:15377"/>
        <dbReference type="ChEBI" id="CHEBI:15378"/>
        <dbReference type="ChEBI" id="CHEBI:18036"/>
        <dbReference type="ChEBI" id="CHEBI:58462"/>
        <dbReference type="ChEBI" id="CHEBI:61032"/>
        <dbReference type="EC" id="4.1.2.50"/>
    </reaction>
</comment>
<keyword evidence="6" id="KW-0479">Metal-binding</keyword>
<comment type="similarity">
    <text evidence="3">Belongs to the PTPS family. QueD subfamily.</text>
</comment>
<organism evidence="11 12">
    <name type="scientific">Sulfurimonas diazotrophicus</name>
    <dbReference type="NCBI Taxonomy" id="3131939"/>
    <lineage>
        <taxon>Bacteria</taxon>
        <taxon>Pseudomonadati</taxon>
        <taxon>Campylobacterota</taxon>
        <taxon>Epsilonproteobacteria</taxon>
        <taxon>Campylobacterales</taxon>
        <taxon>Sulfurimonadaceae</taxon>
        <taxon>Sulfurimonas</taxon>
    </lineage>
</organism>